<gene>
    <name evidence="1" type="ORF">H9891_00010</name>
</gene>
<evidence type="ECO:0000313" key="2">
    <source>
        <dbReference type="Proteomes" id="UP000823989"/>
    </source>
</evidence>
<name>A0A9D1TYX1_9STAP</name>
<dbReference type="EMBL" id="DXHR01000001">
    <property type="protein sequence ID" value="HIW11537.1"/>
    <property type="molecule type" value="Genomic_DNA"/>
</dbReference>
<dbReference type="Gene3D" id="1.10.357.10">
    <property type="entry name" value="Tetracycline Repressor, domain 2"/>
    <property type="match status" value="1"/>
</dbReference>
<dbReference type="AlphaFoldDB" id="A0A9D1TYX1"/>
<evidence type="ECO:0000313" key="1">
    <source>
        <dbReference type="EMBL" id="HIW11537.1"/>
    </source>
</evidence>
<organism evidence="1 2">
    <name type="scientific">Candidatus Salinicoccus stercoripullorum</name>
    <dbReference type="NCBI Taxonomy" id="2838756"/>
    <lineage>
        <taxon>Bacteria</taxon>
        <taxon>Bacillati</taxon>
        <taxon>Bacillota</taxon>
        <taxon>Bacilli</taxon>
        <taxon>Bacillales</taxon>
        <taxon>Staphylococcaceae</taxon>
        <taxon>Salinicoccus</taxon>
    </lineage>
</organism>
<sequence length="52" mass="6000">MKQTDRRVAKSIDAITRAFTGLLCQQDFENISVMEINKTHQCCLKDVLPLLY</sequence>
<reference evidence="1" key="2">
    <citation type="submission" date="2021-04" db="EMBL/GenBank/DDBJ databases">
        <authorList>
            <person name="Gilroy R."/>
        </authorList>
    </citation>
    <scope>NUCLEOTIDE SEQUENCE</scope>
    <source>
        <strain evidence="1">ChiHjej13B12-752</strain>
    </source>
</reference>
<dbReference type="Proteomes" id="UP000823989">
    <property type="component" value="Unassembled WGS sequence"/>
</dbReference>
<comment type="caution">
    <text evidence="1">The sequence shown here is derived from an EMBL/GenBank/DDBJ whole genome shotgun (WGS) entry which is preliminary data.</text>
</comment>
<reference evidence="1" key="1">
    <citation type="journal article" date="2021" name="PeerJ">
        <title>Extensive microbial diversity within the chicken gut microbiome revealed by metagenomics and culture.</title>
        <authorList>
            <person name="Gilroy R."/>
            <person name="Ravi A."/>
            <person name="Getino M."/>
            <person name="Pursley I."/>
            <person name="Horton D.L."/>
            <person name="Alikhan N.F."/>
            <person name="Baker D."/>
            <person name="Gharbi K."/>
            <person name="Hall N."/>
            <person name="Watson M."/>
            <person name="Adriaenssens E.M."/>
            <person name="Foster-Nyarko E."/>
            <person name="Jarju S."/>
            <person name="Secka A."/>
            <person name="Antonio M."/>
            <person name="Oren A."/>
            <person name="Chaudhuri R.R."/>
            <person name="La Ragione R."/>
            <person name="Hildebrand F."/>
            <person name="Pallen M.J."/>
        </authorList>
    </citation>
    <scope>NUCLEOTIDE SEQUENCE</scope>
    <source>
        <strain evidence="1">ChiHjej13B12-752</strain>
    </source>
</reference>
<proteinExistence type="predicted"/>
<accession>A0A9D1TYX1</accession>
<protein>
    <submittedName>
        <fullName evidence="1">Uncharacterized protein</fullName>
    </submittedName>
</protein>